<keyword evidence="9" id="KW-1185">Reference proteome</keyword>
<organism evidence="8 9">
    <name type="scientific">Bugula neritina</name>
    <name type="common">Brown bryozoan</name>
    <name type="synonym">Sertularia neritina</name>
    <dbReference type="NCBI Taxonomy" id="10212"/>
    <lineage>
        <taxon>Eukaryota</taxon>
        <taxon>Metazoa</taxon>
        <taxon>Spiralia</taxon>
        <taxon>Lophotrochozoa</taxon>
        <taxon>Bryozoa</taxon>
        <taxon>Gymnolaemata</taxon>
        <taxon>Cheilostomatida</taxon>
        <taxon>Flustrina</taxon>
        <taxon>Buguloidea</taxon>
        <taxon>Bugulidae</taxon>
        <taxon>Bugula</taxon>
    </lineage>
</organism>
<evidence type="ECO:0000256" key="5">
    <source>
        <dbReference type="PROSITE-ProRule" id="PRU00042"/>
    </source>
</evidence>
<evidence type="ECO:0000256" key="1">
    <source>
        <dbReference type="ARBA" id="ARBA00022723"/>
    </source>
</evidence>
<dbReference type="GO" id="GO:0005634">
    <property type="term" value="C:nucleus"/>
    <property type="evidence" value="ECO:0007669"/>
    <property type="project" value="TreeGrafter"/>
</dbReference>
<keyword evidence="3 5" id="KW-0863">Zinc-finger</keyword>
<dbReference type="PANTHER" id="PTHR24403">
    <property type="entry name" value="ZINC FINGER PROTEIN"/>
    <property type="match status" value="1"/>
</dbReference>
<dbReference type="SMART" id="SM00355">
    <property type="entry name" value="ZnF_C2H2"/>
    <property type="match status" value="9"/>
</dbReference>
<sequence length="911" mass="100061">MQLTISSPDKMVMEPTEETSEVKKQSQSKSLVFNSELLEKEKDTNSQMGEGVNNCADFTSSPTCDKPKDATSAVEPALAGDLFLDSNDEKEYDTFLDNEDDDSKVEGSSTKSRLESPAESVQEVKKMETEDSIEGKLGAETDVVSDTIKPVINGTSENDTVKQPEDKIIANTDNLSGGDLCEKNDAESKQSKLSENTSNNIDTSSKDGLADTKKSDSVIDKSDAENTVGRGDHADLGVDKTAGSLQSKNTQISSKSLIVRQKDSSENLSDLSTLGTTAQQGEARVAPPTRRQANIVSTLLPDTIKRSLLQGGTTCEIKIQPKNPSDPPKVHEVITYTMDQKANMVRKITQVPPLRTNVKASFNIQPSATTVPATESPSAQDIKDGHARLRPMSKFLYQVGLSMMRELVYEGLSEHVGKLRKQGDKKYSEEQYQSLQKSLSNLRKDNKDLHLVYDKVCPCVIDGKPCGFKTESILALETHLSHAHPNQKQKLVCARCENYTSQFPAHFKSHMMERHGVLGFTEKQASFFSCKTCHFDTNTSVRLQTHMANCSNSFQLNNNLKPDSISTTPLGENMFKPQSILGQPVIVSHHVTNSTKSLPNSASVPVKSRVITPLVTKPVVPAAVTKLQVSAGQPRVATNSTNLMPVVAQIGGKTIAGDVITCEICEGLIQGVQALKVHMQWCHNTNITHLKNPAFRCPKDGCNKLLWTVQGLAKHTATCKSVVKVPDSSSACFLCMKGFQTTLVEHLLAKHLSDLKKMVELKRCISMHCHYKEFPSVDALQNHLATEHRLKMTGLAGLASASVTNIKFQPFCSICKLKFGSSQEFARHCALSHVHKCDLCGSQCSTKQGLKEHEQTVHPFRFCLCCEKPVSRLVYQQHILVHHAAGKARVTLKRLADSDYPVSSKKPKLEN</sequence>
<evidence type="ECO:0000256" key="6">
    <source>
        <dbReference type="SAM" id="MobiDB-lite"/>
    </source>
</evidence>
<feature type="compositionally biased region" description="Polar residues" evidence="6">
    <location>
        <begin position="243"/>
        <end position="256"/>
    </location>
</feature>
<keyword evidence="4" id="KW-0862">Zinc</keyword>
<dbReference type="EMBL" id="VXIV02000702">
    <property type="protein sequence ID" value="KAF6036562.1"/>
    <property type="molecule type" value="Genomic_DNA"/>
</dbReference>
<dbReference type="InterPro" id="IPR013087">
    <property type="entry name" value="Znf_C2H2_type"/>
</dbReference>
<name>A0A7J7KD22_BUGNE</name>
<evidence type="ECO:0000259" key="7">
    <source>
        <dbReference type="PROSITE" id="PS50157"/>
    </source>
</evidence>
<keyword evidence="1" id="KW-0479">Metal-binding</keyword>
<dbReference type="PANTHER" id="PTHR24403:SF67">
    <property type="entry name" value="FI01116P-RELATED"/>
    <property type="match status" value="1"/>
</dbReference>
<evidence type="ECO:0000313" key="8">
    <source>
        <dbReference type="EMBL" id="KAF6036562.1"/>
    </source>
</evidence>
<reference evidence="8" key="1">
    <citation type="submission" date="2020-06" db="EMBL/GenBank/DDBJ databases">
        <title>Draft genome of Bugula neritina, a colonial animal packing powerful symbionts and potential medicines.</title>
        <authorList>
            <person name="Rayko M."/>
        </authorList>
    </citation>
    <scope>NUCLEOTIDE SEQUENCE [LARGE SCALE GENOMIC DNA]</scope>
    <source>
        <strain evidence="8">Kwan_BN1</strain>
    </source>
</reference>
<feature type="compositionally biased region" description="Basic and acidic residues" evidence="6">
    <location>
        <begin position="159"/>
        <end position="168"/>
    </location>
</feature>
<evidence type="ECO:0000256" key="3">
    <source>
        <dbReference type="ARBA" id="ARBA00022771"/>
    </source>
</evidence>
<dbReference type="Proteomes" id="UP000593567">
    <property type="component" value="Unassembled WGS sequence"/>
</dbReference>
<feature type="domain" description="C2H2-type" evidence="7">
    <location>
        <begin position="835"/>
        <end position="858"/>
    </location>
</feature>
<evidence type="ECO:0000313" key="9">
    <source>
        <dbReference type="Proteomes" id="UP000593567"/>
    </source>
</evidence>
<dbReference type="OrthoDB" id="6110130at2759"/>
<feature type="compositionally biased region" description="Polar residues" evidence="6">
    <location>
        <begin position="193"/>
        <end position="203"/>
    </location>
</feature>
<accession>A0A7J7KD22</accession>
<dbReference type="InterPro" id="IPR050688">
    <property type="entry name" value="Zinc_finger/UBP_domain"/>
</dbReference>
<feature type="compositionally biased region" description="Basic and acidic residues" evidence="6">
    <location>
        <begin position="180"/>
        <end position="192"/>
    </location>
</feature>
<gene>
    <name evidence="8" type="ORF">EB796_005129</name>
</gene>
<dbReference type="GO" id="GO:0008270">
    <property type="term" value="F:zinc ion binding"/>
    <property type="evidence" value="ECO:0007669"/>
    <property type="project" value="UniProtKB-KW"/>
</dbReference>
<comment type="caution">
    <text evidence="8">The sequence shown here is derived from an EMBL/GenBank/DDBJ whole genome shotgun (WGS) entry which is preliminary data.</text>
</comment>
<feature type="compositionally biased region" description="Basic and acidic residues" evidence="6">
    <location>
        <begin position="204"/>
        <end position="238"/>
    </location>
</feature>
<feature type="compositionally biased region" description="Basic and acidic residues" evidence="6">
    <location>
        <begin position="112"/>
        <end position="139"/>
    </location>
</feature>
<feature type="region of interest" description="Disordered" evidence="6">
    <location>
        <begin position="1"/>
        <end position="290"/>
    </location>
</feature>
<feature type="compositionally biased region" description="Polar residues" evidence="6">
    <location>
        <begin position="266"/>
        <end position="280"/>
    </location>
</feature>
<dbReference type="GO" id="GO:0045944">
    <property type="term" value="P:positive regulation of transcription by RNA polymerase II"/>
    <property type="evidence" value="ECO:0007669"/>
    <property type="project" value="TreeGrafter"/>
</dbReference>
<proteinExistence type="predicted"/>
<keyword evidence="2" id="KW-0677">Repeat</keyword>
<feature type="compositionally biased region" description="Acidic residues" evidence="6">
    <location>
        <begin position="94"/>
        <end position="103"/>
    </location>
</feature>
<evidence type="ECO:0000256" key="4">
    <source>
        <dbReference type="ARBA" id="ARBA00022833"/>
    </source>
</evidence>
<protein>
    <recommendedName>
        <fullName evidence="7">C2H2-type domain-containing protein</fullName>
    </recommendedName>
</protein>
<evidence type="ECO:0000256" key="2">
    <source>
        <dbReference type="ARBA" id="ARBA00022737"/>
    </source>
</evidence>
<dbReference type="PROSITE" id="PS50157">
    <property type="entry name" value="ZINC_FINGER_C2H2_2"/>
    <property type="match status" value="1"/>
</dbReference>
<dbReference type="PROSITE" id="PS00028">
    <property type="entry name" value="ZINC_FINGER_C2H2_1"/>
    <property type="match status" value="1"/>
</dbReference>
<dbReference type="AlphaFoldDB" id="A0A7J7KD22"/>